<evidence type="ECO:0000256" key="4">
    <source>
        <dbReference type="ARBA" id="ARBA00022840"/>
    </source>
</evidence>
<dbReference type="GO" id="GO:0016887">
    <property type="term" value="F:ATP hydrolysis activity"/>
    <property type="evidence" value="ECO:0007669"/>
    <property type="project" value="InterPro"/>
</dbReference>
<dbReference type="PROSITE" id="PS50893">
    <property type="entry name" value="ABC_TRANSPORTER_2"/>
    <property type="match status" value="1"/>
</dbReference>
<dbReference type="InterPro" id="IPR027417">
    <property type="entry name" value="P-loop_NTPase"/>
</dbReference>
<dbReference type="AlphaFoldDB" id="A0A438MPJ3"/>
<feature type="domain" description="ABC transporter" evidence="6">
    <location>
        <begin position="2"/>
        <end position="255"/>
    </location>
</feature>
<accession>A0A438MPJ3</accession>
<evidence type="ECO:0000259" key="6">
    <source>
        <dbReference type="PROSITE" id="PS50893"/>
    </source>
</evidence>
<dbReference type="Pfam" id="PF00005">
    <property type="entry name" value="ABC_tran"/>
    <property type="match status" value="1"/>
</dbReference>
<sequence length="312" mass="34598">MIRVEGLTKVFRRPRTFSGPFGALRTLVTRQHEETTAVDDVTFEIDEGEVVGYLGPNGAGKSTTIKILTGILTPTSGTVEVNGLVPWRDRSANARNVGVVFGQRSQLWWDLPLIESLRLVGALYDVPAPRFETSLKKLRDLLGLDGFLDTPVRQLSLGQRMRGDLAAAVLYEPPLLYLDEPTVGLDVLAKEAVREFIMETNRIGRTTVILTTHDLADVEALCKRIVLIDQGRVLFDGAIDALVDQPRRLVVLLDAEPEEVRGVSRDLEGRYVFEIRDDLPGLIASIAAEHTIRDMSIEEPALESVIKGIYTR</sequence>
<keyword evidence="8" id="KW-1185">Reference proteome</keyword>
<keyword evidence="4 7" id="KW-0067">ATP-binding</keyword>
<dbReference type="SUPFAM" id="SSF52540">
    <property type="entry name" value="P-loop containing nucleoside triphosphate hydrolases"/>
    <property type="match status" value="1"/>
</dbReference>
<dbReference type="Gene3D" id="3.40.50.300">
    <property type="entry name" value="P-loop containing nucleotide triphosphate hydrolases"/>
    <property type="match status" value="1"/>
</dbReference>
<dbReference type="GO" id="GO:0005524">
    <property type="term" value="F:ATP binding"/>
    <property type="evidence" value="ECO:0007669"/>
    <property type="project" value="UniProtKB-KW"/>
</dbReference>
<comment type="subcellular location">
    <subcellularLocation>
        <location evidence="1">Cell membrane</location>
        <topology evidence="1">Peripheral membrane protein</topology>
    </subcellularLocation>
</comment>
<evidence type="ECO:0000256" key="1">
    <source>
        <dbReference type="ARBA" id="ARBA00004202"/>
    </source>
</evidence>
<keyword evidence="3" id="KW-0547">Nucleotide-binding</keyword>
<dbReference type="EMBL" id="SAUN01000001">
    <property type="protein sequence ID" value="RVX47449.1"/>
    <property type="molecule type" value="Genomic_DNA"/>
</dbReference>
<reference evidence="7 8" key="1">
    <citation type="submission" date="2019-01" db="EMBL/GenBank/DDBJ databases">
        <title>Sequencing the genomes of 1000 actinobacteria strains.</title>
        <authorList>
            <person name="Klenk H.-P."/>
        </authorList>
    </citation>
    <scope>NUCLEOTIDE SEQUENCE [LARGE SCALE GENOMIC DNA]</scope>
    <source>
        <strain evidence="7 8">DSM 43925</strain>
    </source>
</reference>
<comment type="caution">
    <text evidence="7">The sequence shown here is derived from an EMBL/GenBank/DDBJ whole genome shotgun (WGS) entry which is preliminary data.</text>
</comment>
<dbReference type="InterPro" id="IPR003439">
    <property type="entry name" value="ABC_transporter-like_ATP-bd"/>
</dbReference>
<dbReference type="OrthoDB" id="9804819at2"/>
<dbReference type="SMART" id="SM00382">
    <property type="entry name" value="AAA"/>
    <property type="match status" value="1"/>
</dbReference>
<dbReference type="GO" id="GO:0005886">
    <property type="term" value="C:plasma membrane"/>
    <property type="evidence" value="ECO:0007669"/>
    <property type="project" value="UniProtKB-SubCell"/>
</dbReference>
<evidence type="ECO:0000256" key="3">
    <source>
        <dbReference type="ARBA" id="ARBA00022741"/>
    </source>
</evidence>
<organism evidence="7 8">
    <name type="scientific">Nonomuraea polychroma</name>
    <dbReference type="NCBI Taxonomy" id="46176"/>
    <lineage>
        <taxon>Bacteria</taxon>
        <taxon>Bacillati</taxon>
        <taxon>Actinomycetota</taxon>
        <taxon>Actinomycetes</taxon>
        <taxon>Streptosporangiales</taxon>
        <taxon>Streptosporangiaceae</taxon>
        <taxon>Nonomuraea</taxon>
    </lineage>
</organism>
<protein>
    <submittedName>
        <fullName evidence="7">ABC-2 type transport system ATP-binding protein</fullName>
    </submittedName>
</protein>
<evidence type="ECO:0000256" key="2">
    <source>
        <dbReference type="ARBA" id="ARBA00022448"/>
    </source>
</evidence>
<dbReference type="RefSeq" id="WP_127939877.1">
    <property type="nucleotide sequence ID" value="NZ_SAUN01000001.1"/>
</dbReference>
<dbReference type="InterPro" id="IPR003593">
    <property type="entry name" value="AAA+_ATPase"/>
</dbReference>
<dbReference type="InterPro" id="IPR050763">
    <property type="entry name" value="ABC_transporter_ATP-binding"/>
</dbReference>
<dbReference type="Proteomes" id="UP000284824">
    <property type="component" value="Unassembled WGS sequence"/>
</dbReference>
<proteinExistence type="predicted"/>
<dbReference type="GO" id="GO:0046677">
    <property type="term" value="P:response to antibiotic"/>
    <property type="evidence" value="ECO:0007669"/>
    <property type="project" value="UniProtKB-KW"/>
</dbReference>
<dbReference type="PANTHER" id="PTHR42711:SF1">
    <property type="entry name" value="ABC-TRANSPORT PROTEIN, ATP-BINDING COMPONENT"/>
    <property type="match status" value="1"/>
</dbReference>
<keyword evidence="5" id="KW-0046">Antibiotic resistance</keyword>
<dbReference type="PANTHER" id="PTHR42711">
    <property type="entry name" value="ABC TRANSPORTER ATP-BINDING PROTEIN"/>
    <property type="match status" value="1"/>
</dbReference>
<gene>
    <name evidence="7" type="ORF">EDD27_10384</name>
</gene>
<evidence type="ECO:0000256" key="5">
    <source>
        <dbReference type="ARBA" id="ARBA00023251"/>
    </source>
</evidence>
<keyword evidence="2" id="KW-0813">Transport</keyword>
<name>A0A438MPJ3_9ACTN</name>
<evidence type="ECO:0000313" key="8">
    <source>
        <dbReference type="Proteomes" id="UP000284824"/>
    </source>
</evidence>
<evidence type="ECO:0000313" key="7">
    <source>
        <dbReference type="EMBL" id="RVX47449.1"/>
    </source>
</evidence>